<comment type="cofactor">
    <cofactor evidence="1">
        <name>Mn(2+)</name>
        <dbReference type="ChEBI" id="CHEBI:29035"/>
    </cofactor>
</comment>
<organism evidence="6 7">
    <name type="scientific">Seminavis robusta</name>
    <dbReference type="NCBI Taxonomy" id="568900"/>
    <lineage>
        <taxon>Eukaryota</taxon>
        <taxon>Sar</taxon>
        <taxon>Stramenopiles</taxon>
        <taxon>Ochrophyta</taxon>
        <taxon>Bacillariophyta</taxon>
        <taxon>Bacillariophyceae</taxon>
        <taxon>Bacillariophycidae</taxon>
        <taxon>Naviculales</taxon>
        <taxon>Naviculaceae</taxon>
        <taxon>Seminavis</taxon>
    </lineage>
</organism>
<protein>
    <recommendedName>
        <fullName evidence="1">Protein phosphatase</fullName>
        <ecNumber evidence="1">3.1.3.16</ecNumber>
    </recommendedName>
</protein>
<comment type="caution">
    <text evidence="6">The sequence shown here is derived from an EMBL/GenBank/DDBJ whole genome shotgun (WGS) entry which is preliminary data.</text>
</comment>
<dbReference type="PANTHER" id="PTHR12320:SF1">
    <property type="entry name" value="PROTEIN PHOSPHATASE PTC7 HOMOLOG"/>
    <property type="match status" value="1"/>
</dbReference>
<dbReference type="InterPro" id="IPR039123">
    <property type="entry name" value="PPTC7"/>
</dbReference>
<reference evidence="6" key="1">
    <citation type="submission" date="2020-06" db="EMBL/GenBank/DDBJ databases">
        <authorList>
            <consortium name="Plant Systems Biology data submission"/>
        </authorList>
    </citation>
    <scope>NUCLEOTIDE SEQUENCE</scope>
    <source>
        <strain evidence="6">D6</strain>
    </source>
</reference>
<dbReference type="PROSITE" id="PS50020">
    <property type="entry name" value="WW_DOMAIN_2"/>
    <property type="match status" value="1"/>
</dbReference>
<comment type="similarity">
    <text evidence="1">Belongs to the PP2C family.</text>
</comment>
<keyword evidence="1" id="KW-0479">Metal-binding</keyword>
<feature type="chain" id="PRO_5040256368" description="Protein phosphatase" evidence="3">
    <location>
        <begin position="23"/>
        <end position="719"/>
    </location>
</feature>
<sequence>MKSPLSLLAVSALISSFHVSGAFTPSSSISKGFSQVSTALFSAPEPLGTEGEWTAYLDEETTGVVYYFNTQTGESRWEPPTDTFPSVYLKPSRRKKAEAKQEEYFEKMEEEEMEAGLVGKLLGSSKKREGQQTEELLKEEEEPEWIKGMLEKKYAQEEKQGFFSRLLNTRSEAAPAPKKTPFLDNVFQSMTEKKVEKPEPFFADVGESESEKAARIAEEERIEAARVKAEAEKVRKQEEQLRKQEEERRKQEEQLRKQEEKRALEARSKAKQEADKRKAAEAKKQAKARAKAKQEEDRRKAAEAKKQAEAKAKAKQEEDRRKAAEAKKQAKAEAQAKKQAEEERKMRELVRKAEAEQKAEADMLAAEERRAEQEARKAEVAEAKRIAAEERKAAAEAKRAEQEARKAEAAEAKRIAEEERKAAAEAKRAEQEARKAEAAEAKRVAEEQRLASAEAKPASVAAEEQNIVEEKITPIKVDIASCVLPHPSKILWGGEDAVFTKGRTFGVFDGVSGADKLDGKPLYSKMLARQMPKLVGNGKELAIKDMQDNLLAAAEIADKKATGASTAIVACITDDGVLRAVNLGDSVCVVIRGDRIVAKTVEIIHYFDCPYQLSDISPDRPRDVRKLSFELMRGDIVLMGSDGIFDNLGDSELVQVVNSGPAKAGAIAKRVSDRSRKVSLNSKAPTPYATLAKRWGDPKFQDGLGGKVDDISCVVARYD</sequence>
<gene>
    <name evidence="6" type="ORF">SEMRO_4_G003530.1</name>
</gene>
<evidence type="ECO:0000313" key="6">
    <source>
        <dbReference type="EMBL" id="CAB9496378.1"/>
    </source>
</evidence>
<comment type="catalytic activity">
    <reaction evidence="1">
        <text>O-phospho-L-seryl-[protein] + H2O = L-seryl-[protein] + phosphate</text>
        <dbReference type="Rhea" id="RHEA:20629"/>
        <dbReference type="Rhea" id="RHEA-COMP:9863"/>
        <dbReference type="Rhea" id="RHEA-COMP:11604"/>
        <dbReference type="ChEBI" id="CHEBI:15377"/>
        <dbReference type="ChEBI" id="CHEBI:29999"/>
        <dbReference type="ChEBI" id="CHEBI:43474"/>
        <dbReference type="ChEBI" id="CHEBI:83421"/>
        <dbReference type="EC" id="3.1.3.16"/>
    </reaction>
</comment>
<dbReference type="Pfam" id="PF00397">
    <property type="entry name" value="WW"/>
    <property type="match status" value="1"/>
</dbReference>
<feature type="compositionally biased region" description="Basic and acidic residues" evidence="2">
    <location>
        <begin position="226"/>
        <end position="284"/>
    </location>
</feature>
<evidence type="ECO:0000256" key="2">
    <source>
        <dbReference type="SAM" id="MobiDB-lite"/>
    </source>
</evidence>
<dbReference type="Proteomes" id="UP001153069">
    <property type="component" value="Unassembled WGS sequence"/>
</dbReference>
<evidence type="ECO:0000256" key="1">
    <source>
        <dbReference type="RuleBase" id="RU366020"/>
    </source>
</evidence>
<feature type="region of interest" description="Disordered" evidence="2">
    <location>
        <begin position="226"/>
        <end position="374"/>
    </location>
</feature>
<evidence type="ECO:0000259" key="4">
    <source>
        <dbReference type="PROSITE" id="PS50020"/>
    </source>
</evidence>
<comment type="catalytic activity">
    <reaction evidence="1">
        <text>O-phospho-L-threonyl-[protein] + H2O = L-threonyl-[protein] + phosphate</text>
        <dbReference type="Rhea" id="RHEA:47004"/>
        <dbReference type="Rhea" id="RHEA-COMP:11060"/>
        <dbReference type="Rhea" id="RHEA-COMP:11605"/>
        <dbReference type="ChEBI" id="CHEBI:15377"/>
        <dbReference type="ChEBI" id="CHEBI:30013"/>
        <dbReference type="ChEBI" id="CHEBI:43474"/>
        <dbReference type="ChEBI" id="CHEBI:61977"/>
        <dbReference type="EC" id="3.1.3.16"/>
    </reaction>
</comment>
<feature type="compositionally biased region" description="Basic and acidic residues" evidence="2">
    <location>
        <begin position="292"/>
        <end position="374"/>
    </location>
</feature>
<dbReference type="AlphaFoldDB" id="A0A9N8H453"/>
<dbReference type="PANTHER" id="PTHR12320">
    <property type="entry name" value="PROTEIN PHOSPHATASE 2C"/>
    <property type="match status" value="1"/>
</dbReference>
<dbReference type="GO" id="GO:0004722">
    <property type="term" value="F:protein serine/threonine phosphatase activity"/>
    <property type="evidence" value="ECO:0007669"/>
    <property type="project" value="UniProtKB-EC"/>
</dbReference>
<dbReference type="InterPro" id="IPR001932">
    <property type="entry name" value="PPM-type_phosphatase-like_dom"/>
</dbReference>
<dbReference type="PROSITE" id="PS51746">
    <property type="entry name" value="PPM_2"/>
    <property type="match status" value="1"/>
</dbReference>
<dbReference type="SMART" id="SM00456">
    <property type="entry name" value="WW"/>
    <property type="match status" value="1"/>
</dbReference>
<evidence type="ECO:0000256" key="3">
    <source>
        <dbReference type="SAM" id="SignalP"/>
    </source>
</evidence>
<dbReference type="InterPro" id="IPR036457">
    <property type="entry name" value="PPM-type-like_dom_sf"/>
</dbReference>
<feature type="signal peptide" evidence="3">
    <location>
        <begin position="1"/>
        <end position="22"/>
    </location>
</feature>
<dbReference type="CDD" id="cd00201">
    <property type="entry name" value="WW"/>
    <property type="match status" value="1"/>
</dbReference>
<evidence type="ECO:0000259" key="5">
    <source>
        <dbReference type="PROSITE" id="PS51746"/>
    </source>
</evidence>
<dbReference type="InterPro" id="IPR036020">
    <property type="entry name" value="WW_dom_sf"/>
</dbReference>
<dbReference type="SUPFAM" id="SSF51045">
    <property type="entry name" value="WW domain"/>
    <property type="match status" value="1"/>
</dbReference>
<feature type="domain" description="WW" evidence="4">
    <location>
        <begin position="47"/>
        <end position="82"/>
    </location>
</feature>
<accession>A0A9N8H453</accession>
<comment type="cofactor">
    <cofactor evidence="1">
        <name>Mg(2+)</name>
        <dbReference type="ChEBI" id="CHEBI:18420"/>
    </cofactor>
</comment>
<keyword evidence="1" id="KW-0378">Hydrolase</keyword>
<feature type="domain" description="PPM-type phosphatase" evidence="5">
    <location>
        <begin position="478"/>
        <end position="718"/>
    </location>
</feature>
<keyword evidence="1" id="KW-0460">Magnesium</keyword>
<dbReference type="EMBL" id="CAICTM010000004">
    <property type="protein sequence ID" value="CAB9496378.1"/>
    <property type="molecule type" value="Genomic_DNA"/>
</dbReference>
<feature type="region of interest" description="Disordered" evidence="2">
    <location>
        <begin position="397"/>
        <end position="440"/>
    </location>
</feature>
<proteinExistence type="inferred from homology"/>
<keyword evidence="7" id="KW-1185">Reference proteome</keyword>
<keyword evidence="1" id="KW-0464">Manganese</keyword>
<keyword evidence="3" id="KW-0732">Signal</keyword>
<dbReference type="Gene3D" id="2.20.70.10">
    <property type="match status" value="1"/>
</dbReference>
<name>A0A9N8H453_9STRA</name>
<dbReference type="Gene3D" id="3.60.40.10">
    <property type="entry name" value="PPM-type phosphatase domain"/>
    <property type="match status" value="1"/>
</dbReference>
<dbReference type="SMART" id="SM00332">
    <property type="entry name" value="PP2Cc"/>
    <property type="match status" value="1"/>
</dbReference>
<evidence type="ECO:0000313" key="7">
    <source>
        <dbReference type="Proteomes" id="UP001153069"/>
    </source>
</evidence>
<dbReference type="InterPro" id="IPR001202">
    <property type="entry name" value="WW_dom"/>
</dbReference>
<dbReference type="GO" id="GO:0046872">
    <property type="term" value="F:metal ion binding"/>
    <property type="evidence" value="ECO:0007669"/>
    <property type="project" value="UniProtKB-UniRule"/>
</dbReference>
<dbReference type="EC" id="3.1.3.16" evidence="1"/>
<keyword evidence="1" id="KW-0904">Protein phosphatase</keyword>
<dbReference type="OrthoDB" id="60843at2759"/>
<dbReference type="SUPFAM" id="SSF81606">
    <property type="entry name" value="PP2C-like"/>
    <property type="match status" value="1"/>
</dbReference>